<dbReference type="AlphaFoldDB" id="A0A3B0YRE8"/>
<dbReference type="EMBL" id="UOFI01000214">
    <property type="protein sequence ID" value="VAW71046.1"/>
    <property type="molecule type" value="Genomic_DNA"/>
</dbReference>
<evidence type="ECO:0000259" key="1">
    <source>
        <dbReference type="Pfam" id="PF01850"/>
    </source>
</evidence>
<accession>A0A3B0YRE8</accession>
<dbReference type="Gene3D" id="3.40.50.1010">
    <property type="entry name" value="5'-nuclease"/>
    <property type="match status" value="1"/>
</dbReference>
<dbReference type="InterPro" id="IPR029060">
    <property type="entry name" value="PIN-like_dom_sf"/>
</dbReference>
<dbReference type="Pfam" id="PF01850">
    <property type="entry name" value="PIN"/>
    <property type="match status" value="1"/>
</dbReference>
<reference evidence="2" key="1">
    <citation type="submission" date="2018-06" db="EMBL/GenBank/DDBJ databases">
        <authorList>
            <person name="Zhirakovskaya E."/>
        </authorList>
    </citation>
    <scope>NUCLEOTIDE SEQUENCE</scope>
</reference>
<evidence type="ECO:0000313" key="2">
    <source>
        <dbReference type="EMBL" id="VAW71046.1"/>
    </source>
</evidence>
<dbReference type="SUPFAM" id="SSF88723">
    <property type="entry name" value="PIN domain-like"/>
    <property type="match status" value="1"/>
</dbReference>
<gene>
    <name evidence="2" type="ORF">MNBD_GAMMA09-122</name>
</gene>
<feature type="domain" description="PIN" evidence="1">
    <location>
        <begin position="6"/>
        <end position="56"/>
    </location>
</feature>
<proteinExistence type="predicted"/>
<protein>
    <recommendedName>
        <fullName evidence="1">PIN domain-containing protein</fullName>
    </recommendedName>
</protein>
<dbReference type="InterPro" id="IPR002716">
    <property type="entry name" value="PIN_dom"/>
</dbReference>
<name>A0A3B0YRE8_9ZZZZ</name>
<organism evidence="2">
    <name type="scientific">hydrothermal vent metagenome</name>
    <dbReference type="NCBI Taxonomy" id="652676"/>
    <lineage>
        <taxon>unclassified sequences</taxon>
        <taxon>metagenomes</taxon>
        <taxon>ecological metagenomes</taxon>
    </lineage>
</organism>
<sequence>MSPRFLLDTNILSGLIRHPQGKVFEKISQQGEERIFTSIIVACELRFTAQKKASRQLASYSPI</sequence>